<organism evidence="24 25">
    <name type="scientific">Eucalyptus globulus</name>
    <name type="common">Tasmanian blue gum</name>
    <dbReference type="NCBI Taxonomy" id="34317"/>
    <lineage>
        <taxon>Eukaryota</taxon>
        <taxon>Viridiplantae</taxon>
        <taxon>Streptophyta</taxon>
        <taxon>Embryophyta</taxon>
        <taxon>Tracheophyta</taxon>
        <taxon>Spermatophyta</taxon>
        <taxon>Magnoliopsida</taxon>
        <taxon>eudicotyledons</taxon>
        <taxon>Gunneridae</taxon>
        <taxon>Pentapetalae</taxon>
        <taxon>rosids</taxon>
        <taxon>malvids</taxon>
        <taxon>Myrtales</taxon>
        <taxon>Myrtaceae</taxon>
        <taxon>Myrtoideae</taxon>
        <taxon>Eucalypteae</taxon>
        <taxon>Eucalyptus</taxon>
    </lineage>
</organism>
<dbReference type="PANTHER" id="PTHR27002:SF422">
    <property type="entry name" value="RECEPTOR-LIKE SERINE_THREONINE-PROTEIN KINASE"/>
    <property type="match status" value="1"/>
</dbReference>
<comment type="similarity">
    <text evidence="17">Belongs to the protein kinase superfamily. Ser/Thr protein kinase family.</text>
</comment>
<evidence type="ECO:0000313" key="24">
    <source>
        <dbReference type="EMBL" id="KAL3730979.1"/>
    </source>
</evidence>
<keyword evidence="9 17" id="KW-0547">Nucleotide-binding</keyword>
<evidence type="ECO:0000256" key="2">
    <source>
        <dbReference type="ARBA" id="ARBA00022475"/>
    </source>
</evidence>
<reference evidence="24 25" key="1">
    <citation type="submission" date="2024-11" db="EMBL/GenBank/DDBJ databases">
        <title>Chromosome-level genome assembly of Eucalyptus globulus Labill. provides insights into its genome evolution.</title>
        <authorList>
            <person name="Li X."/>
        </authorList>
    </citation>
    <scope>NUCLEOTIDE SEQUENCE [LARGE SCALE GENOMIC DNA]</scope>
    <source>
        <strain evidence="24">CL2024</strain>
        <tissue evidence="24">Fresh tender leaves</tissue>
    </source>
</reference>
<feature type="transmembrane region" description="Helical" evidence="19">
    <location>
        <begin position="439"/>
        <end position="461"/>
    </location>
</feature>
<dbReference type="SUPFAM" id="SSF56112">
    <property type="entry name" value="Protein kinase-like (PK-like)"/>
    <property type="match status" value="1"/>
</dbReference>
<dbReference type="PROSITE" id="PS00107">
    <property type="entry name" value="PROTEIN_KINASE_ATP"/>
    <property type="match status" value="1"/>
</dbReference>
<name>A0ABD3JXS5_EUCGL</name>
<dbReference type="GO" id="GO:0030246">
    <property type="term" value="F:carbohydrate binding"/>
    <property type="evidence" value="ECO:0007669"/>
    <property type="project" value="UniProtKB-KW"/>
</dbReference>
<dbReference type="CDD" id="cd14066">
    <property type="entry name" value="STKc_IRAK"/>
    <property type="match status" value="1"/>
</dbReference>
<evidence type="ECO:0000256" key="11">
    <source>
        <dbReference type="ARBA" id="ARBA00022840"/>
    </source>
</evidence>
<dbReference type="InterPro" id="IPR011009">
    <property type="entry name" value="Kinase-like_dom_sf"/>
</dbReference>
<evidence type="ECO:0000256" key="6">
    <source>
        <dbReference type="ARBA" id="ARBA00022692"/>
    </source>
</evidence>
<evidence type="ECO:0000259" key="22">
    <source>
        <dbReference type="SMART" id="SM00220"/>
    </source>
</evidence>
<evidence type="ECO:0000256" key="19">
    <source>
        <dbReference type="SAM" id="Phobius"/>
    </source>
</evidence>
<comment type="caution">
    <text evidence="24">The sequence shown here is derived from an EMBL/GenBank/DDBJ whole genome shotgun (WGS) entry which is preliminary data.</text>
</comment>
<dbReference type="InterPro" id="IPR036426">
    <property type="entry name" value="Bulb-type_lectin_dom_sf"/>
</dbReference>
<evidence type="ECO:0000256" key="20">
    <source>
        <dbReference type="SAM" id="SignalP"/>
    </source>
</evidence>
<dbReference type="InterPro" id="IPR017441">
    <property type="entry name" value="Protein_kinase_ATP_BS"/>
</dbReference>
<evidence type="ECO:0000256" key="15">
    <source>
        <dbReference type="ARBA" id="ARBA00023170"/>
    </source>
</evidence>
<feature type="signal peptide" evidence="20">
    <location>
        <begin position="1"/>
        <end position="25"/>
    </location>
</feature>
<evidence type="ECO:0000259" key="23">
    <source>
        <dbReference type="SMART" id="SM00473"/>
    </source>
</evidence>
<comment type="catalytic activity">
    <reaction evidence="17">
        <text>L-threonyl-[protein] + ATP = O-phospho-L-threonyl-[protein] + ADP + H(+)</text>
        <dbReference type="Rhea" id="RHEA:46608"/>
        <dbReference type="Rhea" id="RHEA-COMP:11060"/>
        <dbReference type="Rhea" id="RHEA-COMP:11605"/>
        <dbReference type="ChEBI" id="CHEBI:15378"/>
        <dbReference type="ChEBI" id="CHEBI:30013"/>
        <dbReference type="ChEBI" id="CHEBI:30616"/>
        <dbReference type="ChEBI" id="CHEBI:61977"/>
        <dbReference type="ChEBI" id="CHEBI:456216"/>
        <dbReference type="EC" id="2.7.11.1"/>
    </reaction>
</comment>
<dbReference type="Pfam" id="PF01453">
    <property type="entry name" value="B_lectin"/>
    <property type="match status" value="1"/>
</dbReference>
<keyword evidence="13 19" id="KW-0472">Membrane</keyword>
<dbReference type="GO" id="GO:0045087">
    <property type="term" value="P:innate immune response"/>
    <property type="evidence" value="ECO:0007669"/>
    <property type="project" value="UniProtKB-ARBA"/>
</dbReference>
<comment type="catalytic activity">
    <reaction evidence="17">
        <text>L-seryl-[protein] + ATP = O-phospho-L-seryl-[protein] + ADP + H(+)</text>
        <dbReference type="Rhea" id="RHEA:17989"/>
        <dbReference type="Rhea" id="RHEA-COMP:9863"/>
        <dbReference type="Rhea" id="RHEA-COMP:11604"/>
        <dbReference type="ChEBI" id="CHEBI:15378"/>
        <dbReference type="ChEBI" id="CHEBI:29999"/>
        <dbReference type="ChEBI" id="CHEBI:30616"/>
        <dbReference type="ChEBI" id="CHEBI:83421"/>
        <dbReference type="ChEBI" id="CHEBI:456216"/>
        <dbReference type="EC" id="2.7.11.1"/>
    </reaction>
</comment>
<dbReference type="SMART" id="SM00473">
    <property type="entry name" value="PAN_AP"/>
    <property type="match status" value="1"/>
</dbReference>
<keyword evidence="10 17" id="KW-0418">Kinase</keyword>
<dbReference type="GO" id="GO:0005524">
    <property type="term" value="F:ATP binding"/>
    <property type="evidence" value="ECO:0007669"/>
    <property type="project" value="UniProtKB-UniRule"/>
</dbReference>
<dbReference type="SMART" id="SM00220">
    <property type="entry name" value="S_TKc"/>
    <property type="match status" value="1"/>
</dbReference>
<evidence type="ECO:0000256" key="1">
    <source>
        <dbReference type="ARBA" id="ARBA00004251"/>
    </source>
</evidence>
<dbReference type="PANTHER" id="PTHR27002">
    <property type="entry name" value="RECEPTOR-LIKE SERINE/THREONINE-PROTEIN KINASE SD1-8"/>
    <property type="match status" value="1"/>
</dbReference>
<accession>A0ABD3JXS5</accession>
<evidence type="ECO:0000256" key="13">
    <source>
        <dbReference type="ARBA" id="ARBA00023136"/>
    </source>
</evidence>
<keyword evidence="2" id="KW-1003">Cell membrane</keyword>
<gene>
    <name evidence="24" type="ORF">ACJRO7_027929</name>
</gene>
<evidence type="ECO:0000256" key="16">
    <source>
        <dbReference type="ARBA" id="ARBA00023180"/>
    </source>
</evidence>
<dbReference type="Pfam" id="PF00954">
    <property type="entry name" value="S_locus_glycop"/>
    <property type="match status" value="1"/>
</dbReference>
<dbReference type="InterPro" id="IPR001245">
    <property type="entry name" value="Ser-Thr/Tyr_kinase_cat_dom"/>
</dbReference>
<evidence type="ECO:0000313" key="25">
    <source>
        <dbReference type="Proteomes" id="UP001634007"/>
    </source>
</evidence>
<keyword evidence="6 19" id="KW-0812">Transmembrane</keyword>
<dbReference type="EC" id="2.7.11.1" evidence="17"/>
<keyword evidence="16" id="KW-0325">Glycoprotein</keyword>
<keyword evidence="15" id="KW-0675">Receptor</keyword>
<keyword evidence="25" id="KW-1185">Reference proteome</keyword>
<dbReference type="Pfam" id="PF07714">
    <property type="entry name" value="PK_Tyr_Ser-Thr"/>
    <property type="match status" value="1"/>
</dbReference>
<dbReference type="PROSITE" id="PS00108">
    <property type="entry name" value="PROTEIN_KINASE_ST"/>
    <property type="match status" value="1"/>
</dbReference>
<dbReference type="InterPro" id="IPR000719">
    <property type="entry name" value="Prot_kinase_dom"/>
</dbReference>
<keyword evidence="14" id="KW-1015">Disulfide bond</keyword>
<feature type="domain" description="Bulb-type lectin" evidence="21">
    <location>
        <begin position="33"/>
        <end position="152"/>
    </location>
</feature>
<proteinExistence type="inferred from homology"/>
<evidence type="ECO:0000256" key="12">
    <source>
        <dbReference type="ARBA" id="ARBA00022989"/>
    </source>
</evidence>
<evidence type="ECO:0000256" key="14">
    <source>
        <dbReference type="ARBA" id="ARBA00023157"/>
    </source>
</evidence>
<keyword evidence="5 17" id="KW-0808">Transferase</keyword>
<feature type="binding site" evidence="18">
    <location>
        <position position="551"/>
    </location>
    <ligand>
        <name>ATP</name>
        <dbReference type="ChEBI" id="CHEBI:30616"/>
    </ligand>
</feature>
<dbReference type="SMART" id="SM00108">
    <property type="entry name" value="B_lectin"/>
    <property type="match status" value="1"/>
</dbReference>
<dbReference type="Gene3D" id="2.90.10.10">
    <property type="entry name" value="Bulb-type lectin domain"/>
    <property type="match status" value="1"/>
</dbReference>
<evidence type="ECO:0000256" key="10">
    <source>
        <dbReference type="ARBA" id="ARBA00022777"/>
    </source>
</evidence>
<dbReference type="InterPro" id="IPR008271">
    <property type="entry name" value="Ser/Thr_kinase_AS"/>
</dbReference>
<comment type="subcellular location">
    <subcellularLocation>
        <location evidence="1">Cell membrane</location>
        <topology evidence="1">Single-pass type I membrane protein</topology>
    </subcellularLocation>
</comment>
<dbReference type="InterPro" id="IPR003609">
    <property type="entry name" value="Pan_app"/>
</dbReference>
<sequence length="839" mass="93944">MRLMIAWCSCLVFFFLLQASHIASGVVYNITTSKPLFPNRTLVSSGQIFELGFFTLNGSENQYVGLWYKNLRPSKIVWVANRDVPLVYTDRSAKLTIGRDGNLKLVDGQHNIVWSTNVSGQSNKTTASLLDSGNFVLQDTTYSVIWGSFEDPTDTLLPGMKVGLNVRTGAKQYLISWRSDSDPSSGSFLTGMTSETPPQPFTWNGATPHWRGGQWDKTKFIGIADMDQSYLSGFNVQQDIQQGTTYFWFDTYNRFFGFMFVSPEGSLTTMIWDDGAKAWLTNWVVPNNTRENYGICGPFGVCNSLNSRTCRCLYGFVPKSNVEWNSGNWTGGCVREIELNCQKNTSTSASTNVKKDAFWPMSQMKLPDSGDYLSDIGDREGCLSWCLSNCSCLAYSYVGTIGCMVWTKDLIDLQEFPTVGEDLFVRVAHVKAGGSSQKAVSISLSIIAGIMFFAALVFGLYKWRARKRGNLSKIPRLLDSVDTSENLGELVQGNAWKELLKQDDSLDLTLFSFDSILLATNKFSTASKLGQGGFGSVYKGKLNDGKEIAVKRLSSSSAQGVEEFKNEIVLISKLQHRNLVKLIGYCIEGEEKILVYEYLSNKSLDTFLFDSRKKSELNWGKRFQIIQEIGRGLLYLHRDSCLRIIHRDLKVSNILLDEKMNPKISDFGLARMFEGTQVLVNTHKIVGTPGYMSPEYAIGGMFSERSDIYSFGVLLLEIVSCKKNTALCEQGQYLNLLSFAWQLWSEGYALDLMDETIAISSPSEAIRCIHVSLLCVQDHAMDRPNMSDMVLMLSGEPDLPQPRQPTFTFQAEMPNRAIPSQQESIWFANTVTNTTVEGR</sequence>
<dbReference type="Pfam" id="PF08276">
    <property type="entry name" value="PAN_2"/>
    <property type="match status" value="1"/>
</dbReference>
<dbReference type="CDD" id="cd01098">
    <property type="entry name" value="PAN_AP_plant"/>
    <property type="match status" value="1"/>
</dbReference>
<dbReference type="InterPro" id="IPR024171">
    <property type="entry name" value="SRK-like_kinase"/>
</dbReference>
<evidence type="ECO:0000259" key="21">
    <source>
        <dbReference type="SMART" id="SM00108"/>
    </source>
</evidence>
<dbReference type="FunFam" id="1.10.510.10:FF:000345">
    <property type="entry name" value="G-type lectin S-receptor-like serine/threonine-protein kinase"/>
    <property type="match status" value="1"/>
</dbReference>
<dbReference type="EMBL" id="JBJKBG010000007">
    <property type="protein sequence ID" value="KAL3730979.1"/>
    <property type="molecule type" value="Genomic_DNA"/>
</dbReference>
<evidence type="ECO:0000256" key="17">
    <source>
        <dbReference type="PIRNR" id="PIRNR000641"/>
    </source>
</evidence>
<keyword evidence="12 19" id="KW-1133">Transmembrane helix</keyword>
<dbReference type="Gene3D" id="3.30.200.20">
    <property type="entry name" value="Phosphorylase Kinase, domain 1"/>
    <property type="match status" value="1"/>
</dbReference>
<evidence type="ECO:0000256" key="3">
    <source>
        <dbReference type="ARBA" id="ARBA00022527"/>
    </source>
</evidence>
<dbReference type="SUPFAM" id="SSF51110">
    <property type="entry name" value="alpha-D-mannose-specific plant lectins"/>
    <property type="match status" value="1"/>
</dbReference>
<dbReference type="Gene3D" id="1.10.510.10">
    <property type="entry name" value="Transferase(Phosphotransferase) domain 1"/>
    <property type="match status" value="1"/>
</dbReference>
<evidence type="ECO:0000256" key="8">
    <source>
        <dbReference type="ARBA" id="ARBA00022734"/>
    </source>
</evidence>
<keyword evidence="3 17" id="KW-0723">Serine/threonine-protein kinase</keyword>
<dbReference type="AlphaFoldDB" id="A0ABD3JXS5"/>
<feature type="domain" description="Protein kinase" evidence="22">
    <location>
        <begin position="523"/>
        <end position="773"/>
    </location>
</feature>
<keyword evidence="4" id="KW-0597">Phosphoprotein</keyword>
<dbReference type="InterPro" id="IPR001480">
    <property type="entry name" value="Bulb-type_lectin_dom"/>
</dbReference>
<evidence type="ECO:0000256" key="4">
    <source>
        <dbReference type="ARBA" id="ARBA00022553"/>
    </source>
</evidence>
<feature type="domain" description="Apple" evidence="23">
    <location>
        <begin position="353"/>
        <end position="427"/>
    </location>
</feature>
<dbReference type="GO" id="GO:0004674">
    <property type="term" value="F:protein serine/threonine kinase activity"/>
    <property type="evidence" value="ECO:0007669"/>
    <property type="project" value="UniProtKB-KW"/>
</dbReference>
<feature type="chain" id="PRO_5044871743" description="Receptor-like serine/threonine-protein kinase" evidence="20">
    <location>
        <begin position="26"/>
        <end position="839"/>
    </location>
</feature>
<keyword evidence="11 17" id="KW-0067">ATP-binding</keyword>
<keyword evidence="8" id="KW-0430">Lectin</keyword>
<dbReference type="CDD" id="cd00028">
    <property type="entry name" value="B_lectin"/>
    <property type="match status" value="1"/>
</dbReference>
<protein>
    <recommendedName>
        <fullName evidence="17">Receptor-like serine/threonine-protein kinase</fullName>
        <ecNumber evidence="17">2.7.11.1</ecNumber>
    </recommendedName>
</protein>
<dbReference type="Proteomes" id="UP001634007">
    <property type="component" value="Unassembled WGS sequence"/>
</dbReference>
<evidence type="ECO:0000256" key="7">
    <source>
        <dbReference type="ARBA" id="ARBA00022729"/>
    </source>
</evidence>
<evidence type="ECO:0000256" key="18">
    <source>
        <dbReference type="PROSITE-ProRule" id="PRU10141"/>
    </source>
</evidence>
<dbReference type="InterPro" id="IPR000858">
    <property type="entry name" value="S_locus_glycoprot_dom"/>
</dbReference>
<evidence type="ECO:0000256" key="9">
    <source>
        <dbReference type="ARBA" id="ARBA00022741"/>
    </source>
</evidence>
<dbReference type="GO" id="GO:0005886">
    <property type="term" value="C:plasma membrane"/>
    <property type="evidence" value="ECO:0007669"/>
    <property type="project" value="UniProtKB-SubCell"/>
</dbReference>
<keyword evidence="7 20" id="KW-0732">Signal</keyword>
<evidence type="ECO:0000256" key="5">
    <source>
        <dbReference type="ARBA" id="ARBA00022679"/>
    </source>
</evidence>
<dbReference type="FunFam" id="3.30.200.20:FF:000330">
    <property type="entry name" value="G-type lectin S-receptor-like serine/threonine-protein kinase At4g03230"/>
    <property type="match status" value="1"/>
</dbReference>
<dbReference type="PIRSF" id="PIRSF000641">
    <property type="entry name" value="SRK"/>
    <property type="match status" value="1"/>
</dbReference>